<dbReference type="InterPro" id="IPR013087">
    <property type="entry name" value="Znf_C2H2_type"/>
</dbReference>
<dbReference type="STRING" id="4536.A0A0E0G186"/>
<dbReference type="HOGENOM" id="CLU_043458_4_1_1"/>
<feature type="region of interest" description="Disordered" evidence="1">
    <location>
        <begin position="316"/>
        <end position="338"/>
    </location>
</feature>
<dbReference type="eggNOG" id="ENOG502QT18">
    <property type="taxonomic scope" value="Eukaryota"/>
</dbReference>
<dbReference type="OMA" id="MKVPSFN"/>
<name>A0A0E0G186_ORYNI</name>
<keyword evidence="4" id="KW-1185">Reference proteome</keyword>
<dbReference type="InterPro" id="IPR012866">
    <property type="entry name" value="DUF1644"/>
</dbReference>
<feature type="domain" description="C2H2-type" evidence="2">
    <location>
        <begin position="207"/>
        <end position="230"/>
    </location>
</feature>
<proteinExistence type="predicted"/>
<dbReference type="EnsemblPlants" id="ONIVA02G03860.1">
    <property type="protein sequence ID" value="ONIVA02G03860.1"/>
    <property type="gene ID" value="ONIVA02G03860"/>
</dbReference>
<dbReference type="Gene3D" id="3.30.40.10">
    <property type="entry name" value="Zinc/RING finger domain, C3HC4 (zinc finger)"/>
    <property type="match status" value="1"/>
</dbReference>
<dbReference type="PANTHER" id="PTHR31197">
    <property type="entry name" value="OS01G0612600 PROTEIN"/>
    <property type="match status" value="1"/>
</dbReference>
<dbReference type="AlphaFoldDB" id="A0A0E0G186"/>
<dbReference type="PROSITE" id="PS00028">
    <property type="entry name" value="ZINC_FINGER_C2H2_1"/>
    <property type="match status" value="1"/>
</dbReference>
<feature type="compositionally biased region" description="Basic residues" evidence="1">
    <location>
        <begin position="316"/>
        <end position="331"/>
    </location>
</feature>
<protein>
    <recommendedName>
        <fullName evidence="2">C2H2-type domain-containing protein</fullName>
    </recommendedName>
</protein>
<evidence type="ECO:0000256" key="1">
    <source>
        <dbReference type="SAM" id="MobiDB-lite"/>
    </source>
</evidence>
<sequence>MSSREREAEKWRLGPISRACLLFVISPLLSSLLFSSLRHGATHLPPRSLLLLLLRFSLEDTLGSIRPASWKFSMGSGMVKKKVVKAGSFDLDVKLDKSWMEDITCPICLDFPHNAVLLRCTSYEKGCRPFICDTDQSRSNCLERFKGAHGLPTNMKVPSFNGAPLDSIHIISSNTTDRPACPLCRGDVIGWVVIDEARLHLNQKKRCCEESCCSYVGNFHELQKHTQQKHPNSRPSEIDPARRVDWENFQQSSDIIDVLSTIHAQVPNGIVLGDYVIEYGDDDAGDDYEVYHRVRGNWWTSCIFCKSFCRSSGGRSRARARERRSSGRRSSNRSSQESFTIEVPSGSVDIREIRFDEIDDEYIVTGAMPGIAASRRIASHYRDPRYGRRRSYY</sequence>
<dbReference type="Proteomes" id="UP000006591">
    <property type="component" value="Chromosome 2"/>
</dbReference>
<dbReference type="PANTHER" id="PTHR31197:SF4">
    <property type="entry name" value="OS02G0150900 PROTEIN"/>
    <property type="match status" value="1"/>
</dbReference>
<evidence type="ECO:0000313" key="3">
    <source>
        <dbReference type="EnsemblPlants" id="ONIVA02G03860.1"/>
    </source>
</evidence>
<dbReference type="InterPro" id="IPR013083">
    <property type="entry name" value="Znf_RING/FYVE/PHD"/>
</dbReference>
<reference evidence="3" key="1">
    <citation type="submission" date="2015-04" db="UniProtKB">
        <authorList>
            <consortium name="EnsemblPlants"/>
        </authorList>
    </citation>
    <scope>IDENTIFICATION</scope>
    <source>
        <strain evidence="3">SL10</strain>
    </source>
</reference>
<dbReference type="Pfam" id="PF07800">
    <property type="entry name" value="DUF1644"/>
    <property type="match status" value="1"/>
</dbReference>
<accession>A0A0E0G186</accession>
<reference evidence="3" key="2">
    <citation type="submission" date="2018-04" db="EMBL/GenBank/DDBJ databases">
        <title>OnivRS2 (Oryza nivara Reference Sequence Version 2).</title>
        <authorList>
            <person name="Zhang J."/>
            <person name="Kudrna D."/>
            <person name="Lee S."/>
            <person name="Talag J."/>
            <person name="Rajasekar S."/>
            <person name="Welchert J."/>
            <person name="Hsing Y.-I."/>
            <person name="Wing R.A."/>
        </authorList>
    </citation>
    <scope>NUCLEOTIDE SEQUENCE [LARGE SCALE GENOMIC DNA]</scope>
    <source>
        <strain evidence="3">SL10</strain>
    </source>
</reference>
<organism evidence="3">
    <name type="scientific">Oryza nivara</name>
    <name type="common">Indian wild rice</name>
    <name type="synonym">Oryza sativa f. spontanea</name>
    <dbReference type="NCBI Taxonomy" id="4536"/>
    <lineage>
        <taxon>Eukaryota</taxon>
        <taxon>Viridiplantae</taxon>
        <taxon>Streptophyta</taxon>
        <taxon>Embryophyta</taxon>
        <taxon>Tracheophyta</taxon>
        <taxon>Spermatophyta</taxon>
        <taxon>Magnoliopsida</taxon>
        <taxon>Liliopsida</taxon>
        <taxon>Poales</taxon>
        <taxon>Poaceae</taxon>
        <taxon>BOP clade</taxon>
        <taxon>Oryzoideae</taxon>
        <taxon>Oryzeae</taxon>
        <taxon>Oryzinae</taxon>
        <taxon>Oryza</taxon>
    </lineage>
</organism>
<evidence type="ECO:0000313" key="4">
    <source>
        <dbReference type="Proteomes" id="UP000006591"/>
    </source>
</evidence>
<dbReference type="Gramene" id="ONIVA02G03860.1">
    <property type="protein sequence ID" value="ONIVA02G03860.1"/>
    <property type="gene ID" value="ONIVA02G03860"/>
</dbReference>
<evidence type="ECO:0000259" key="2">
    <source>
        <dbReference type="PROSITE" id="PS00028"/>
    </source>
</evidence>